<dbReference type="InterPro" id="IPR027417">
    <property type="entry name" value="P-loop_NTPase"/>
</dbReference>
<name>A0A917PHI4_9DEIO</name>
<gene>
    <name evidence="3" type="ORF">GCM10008939_22360</name>
</gene>
<dbReference type="SMART" id="SM00028">
    <property type="entry name" value="TPR"/>
    <property type="match status" value="3"/>
</dbReference>
<proteinExistence type="predicted"/>
<reference evidence="3" key="1">
    <citation type="journal article" date="2014" name="Int. J. Syst. Evol. Microbiol.">
        <title>Complete genome sequence of Corynebacterium casei LMG S-19264T (=DSM 44701T), isolated from a smear-ripened cheese.</title>
        <authorList>
            <consortium name="US DOE Joint Genome Institute (JGI-PGF)"/>
            <person name="Walter F."/>
            <person name="Albersmeier A."/>
            <person name="Kalinowski J."/>
            <person name="Ruckert C."/>
        </authorList>
    </citation>
    <scope>NUCLEOTIDE SEQUENCE</scope>
    <source>
        <strain evidence="3">JCM 14371</strain>
    </source>
</reference>
<protein>
    <recommendedName>
        <fullName evidence="2">Bacterial transcriptional activator domain-containing protein</fullName>
    </recommendedName>
</protein>
<dbReference type="PANTHER" id="PTHR47691">
    <property type="entry name" value="REGULATOR-RELATED"/>
    <property type="match status" value="1"/>
</dbReference>
<dbReference type="InterPro" id="IPR036388">
    <property type="entry name" value="WH-like_DNA-bd_sf"/>
</dbReference>
<dbReference type="PRINTS" id="PR00364">
    <property type="entry name" value="DISEASERSIST"/>
</dbReference>
<dbReference type="Gene3D" id="3.40.50.300">
    <property type="entry name" value="P-loop containing nucleotide triphosphate hydrolases"/>
    <property type="match status" value="1"/>
</dbReference>
<dbReference type="EMBL" id="BMOE01000007">
    <property type="protein sequence ID" value="GGJ77882.1"/>
    <property type="molecule type" value="Genomic_DNA"/>
</dbReference>
<organism evidence="3 4">
    <name type="scientific">Deinococcus aquiradiocola</name>
    <dbReference type="NCBI Taxonomy" id="393059"/>
    <lineage>
        <taxon>Bacteria</taxon>
        <taxon>Thermotogati</taxon>
        <taxon>Deinococcota</taxon>
        <taxon>Deinococci</taxon>
        <taxon>Deinococcales</taxon>
        <taxon>Deinococcaceae</taxon>
        <taxon>Deinococcus</taxon>
    </lineage>
</organism>
<feature type="domain" description="Bacterial transcriptional activator" evidence="2">
    <location>
        <begin position="98"/>
        <end position="232"/>
    </location>
</feature>
<dbReference type="SUPFAM" id="SSF48452">
    <property type="entry name" value="TPR-like"/>
    <property type="match status" value="2"/>
</dbReference>
<comment type="caution">
    <text evidence="3">The sequence shown here is derived from an EMBL/GenBank/DDBJ whole genome shotgun (WGS) entry which is preliminary data.</text>
</comment>
<dbReference type="AlphaFoldDB" id="A0A917PHI4"/>
<dbReference type="PANTHER" id="PTHR47691:SF3">
    <property type="entry name" value="HTH-TYPE TRANSCRIPTIONAL REGULATOR RV0890C-RELATED"/>
    <property type="match status" value="1"/>
</dbReference>
<dbReference type="SUPFAM" id="SSF52540">
    <property type="entry name" value="P-loop containing nucleoside triphosphate hydrolases"/>
    <property type="match status" value="1"/>
</dbReference>
<sequence>MTAATPRHIHVLGGLAFSEDGFSPVPVRHADLNAWVCALLAAADRPLSREETAELLWPALPPASARNALRQRIRRLRDSGYAPMLQMDEFTLAWTGGSDLRRFRTCAAAHDWSGALHAYGGPLLQGLPFPQNQDFSDFVEEARAAQHAEYLAALWAAVREAGSDDARAAHLRDAHRLHPDEPEVLEELVRLLVRQGQRTEARHLLRQHERRLHSDYGQPLPPTLDTLRRGLDASAEDRPAQLIGVPVPLTSFVGRNRETQAALTHLLHGGPDRRWLTLTGPGGIGKTRLAVRLAHAYAASSGRKVVFVPLAALGSARQLQEAVLIALGDTPEPDDDLTGTLAQLLQGHPTLLILDNFEHLLPAADLLPDLLQRVPTLRLLVTSRERLQVQAETVLRLGGLDDPGSGDADGGGPGGSHAASLFHERAARSDLGFEPARWTDAVQEIVALCEGLPLALELAAAQVGDRTPDEIARQLRQGRRQLAAPLRDLPPRQRSLQALFDYSWDALPPGLQAGYAALAVLRSPFGVDAAREIAGLNAMHLQTLERRSLLILNTRYSWHENLREFALATLGARLPSVQDAHLRHFVRVAEHLAPQLGGPGQVEALARLEEQHPDHRAALAHALARRDARHGLRLAAALHWFWYVRGHHREGLGWLQDLLALPLPAGEDDVSDARTRATALKAAGLLASERGQGSLAARCYAEALDLSVRHGDRHTEADVRHLTGVLHRDEGRLAEAAEALAAASVLWAATGDRSGAAKTLNDQGILHAYSGDLPAARTAFEGSLALKREVGDLQGVAYALNNLSNVTSDLAVVVGLQRQSLDIKEALGDVHGSARSYANLGVTLRDLGRHHEAAAAYARALTLYLRLGRLNGLGPTLLDLADLLLRLAAPDPALQLTQSVLHHAPSGQPALRPEHVRQAADLTRQATAAGAVPNPAPLPLEAALQLTLTALGAYPAV</sequence>
<dbReference type="RefSeq" id="WP_188963370.1">
    <property type="nucleotide sequence ID" value="NZ_BMOE01000007.1"/>
</dbReference>
<dbReference type="GO" id="GO:0016887">
    <property type="term" value="F:ATP hydrolysis activity"/>
    <property type="evidence" value="ECO:0007669"/>
    <property type="project" value="InterPro"/>
</dbReference>
<keyword evidence="4" id="KW-1185">Reference proteome</keyword>
<accession>A0A917PHI4</accession>
<dbReference type="Gene3D" id="1.10.10.10">
    <property type="entry name" value="Winged helix-like DNA-binding domain superfamily/Winged helix DNA-binding domain"/>
    <property type="match status" value="1"/>
</dbReference>
<dbReference type="Gene3D" id="1.25.40.10">
    <property type="entry name" value="Tetratricopeptide repeat domain"/>
    <property type="match status" value="3"/>
</dbReference>
<dbReference type="InterPro" id="IPR019734">
    <property type="entry name" value="TPR_rpt"/>
</dbReference>
<evidence type="ECO:0000259" key="2">
    <source>
        <dbReference type="SMART" id="SM01043"/>
    </source>
</evidence>
<evidence type="ECO:0000313" key="3">
    <source>
        <dbReference type="EMBL" id="GGJ77882.1"/>
    </source>
</evidence>
<dbReference type="SMART" id="SM01043">
    <property type="entry name" value="BTAD"/>
    <property type="match status" value="1"/>
</dbReference>
<dbReference type="Proteomes" id="UP000635726">
    <property type="component" value="Unassembled WGS sequence"/>
</dbReference>
<evidence type="ECO:0000313" key="4">
    <source>
        <dbReference type="Proteomes" id="UP000635726"/>
    </source>
</evidence>
<evidence type="ECO:0000256" key="1">
    <source>
        <dbReference type="SAM" id="MobiDB-lite"/>
    </source>
</evidence>
<dbReference type="InterPro" id="IPR011990">
    <property type="entry name" value="TPR-like_helical_dom_sf"/>
</dbReference>
<dbReference type="InterPro" id="IPR049945">
    <property type="entry name" value="AAA_22"/>
</dbReference>
<feature type="region of interest" description="Disordered" evidence="1">
    <location>
        <begin position="398"/>
        <end position="419"/>
    </location>
</feature>
<reference evidence="3" key="2">
    <citation type="submission" date="2020-09" db="EMBL/GenBank/DDBJ databases">
        <authorList>
            <person name="Sun Q."/>
            <person name="Ohkuma M."/>
        </authorList>
    </citation>
    <scope>NUCLEOTIDE SEQUENCE</scope>
    <source>
        <strain evidence="3">JCM 14371</strain>
    </source>
</reference>
<dbReference type="Pfam" id="PF13401">
    <property type="entry name" value="AAA_22"/>
    <property type="match status" value="1"/>
</dbReference>
<dbReference type="InterPro" id="IPR005158">
    <property type="entry name" value="BTAD"/>
</dbReference>